<name>A0A7T7USQ3_9FIRM</name>
<evidence type="ECO:0000313" key="2">
    <source>
        <dbReference type="EMBL" id="QQN55520.1"/>
    </source>
</evidence>
<reference evidence="2 3" key="1">
    <citation type="submission" date="2020-12" db="EMBL/GenBank/DDBJ databases">
        <title>FDA dAtabase for Regulatory Grade micrObial Sequences (FDA-ARGOS): Supporting development and validation of Infectious Disease Dx tests.</title>
        <authorList>
            <person name="Sproer C."/>
            <person name="Gronow S."/>
            <person name="Severitt S."/>
            <person name="Schroder I."/>
            <person name="Tallon L."/>
            <person name="Sadzewicz L."/>
            <person name="Zhao X."/>
            <person name="Boylan J."/>
            <person name="Ott S."/>
            <person name="Bowen H."/>
            <person name="Vavikolanu K."/>
            <person name="Mehta A."/>
            <person name="Aluvathingal J."/>
            <person name="Nadendla S."/>
            <person name="Lowell S."/>
            <person name="Myers T."/>
            <person name="Yan Y."/>
            <person name="Sichtig H."/>
        </authorList>
    </citation>
    <scope>NUCLEOTIDE SEQUENCE [LARGE SCALE GENOMIC DNA]</scope>
    <source>
        <strain evidence="2 3">FDAARGOS_989</strain>
    </source>
</reference>
<feature type="region of interest" description="Disordered" evidence="1">
    <location>
        <begin position="31"/>
        <end position="59"/>
    </location>
</feature>
<dbReference type="EMBL" id="CP067016">
    <property type="protein sequence ID" value="QQN55520.1"/>
    <property type="molecule type" value="Genomic_DNA"/>
</dbReference>
<dbReference type="KEGG" id="aob:I6H46_06285"/>
<dbReference type="InterPro" id="IPR045851">
    <property type="entry name" value="AMP-bd_C_sf"/>
</dbReference>
<evidence type="ECO:0000256" key="1">
    <source>
        <dbReference type="SAM" id="MobiDB-lite"/>
    </source>
</evidence>
<sequence length="59" mass="6783">MIPFEFVIVGEMPLNKNGKIDRKELRKLIEGHDNQDSGYDSKSIEGKMKQKSMMKLQGN</sequence>
<dbReference type="Gene3D" id="3.30.300.30">
    <property type="match status" value="1"/>
</dbReference>
<dbReference type="SUPFAM" id="SSF56801">
    <property type="entry name" value="Acetyl-CoA synthetase-like"/>
    <property type="match status" value="1"/>
</dbReference>
<protein>
    <recommendedName>
        <fullName evidence="4">AMP-binding enzyme C-terminal domain-containing protein</fullName>
    </recommendedName>
</protein>
<evidence type="ECO:0000313" key="3">
    <source>
        <dbReference type="Proteomes" id="UP000595871"/>
    </source>
</evidence>
<proteinExistence type="predicted"/>
<dbReference type="AlphaFoldDB" id="A0A7T7USQ3"/>
<organism evidence="2 3">
    <name type="scientific">Anaerococcus obesiensis</name>
    <dbReference type="NCBI Taxonomy" id="1287640"/>
    <lineage>
        <taxon>Bacteria</taxon>
        <taxon>Bacillati</taxon>
        <taxon>Bacillota</taxon>
        <taxon>Tissierellia</taxon>
        <taxon>Tissierellales</taxon>
        <taxon>Peptoniphilaceae</taxon>
        <taxon>Anaerococcus</taxon>
    </lineage>
</organism>
<dbReference type="Proteomes" id="UP000595871">
    <property type="component" value="Chromosome"/>
</dbReference>
<accession>A0A7T7USQ3</accession>
<gene>
    <name evidence="2" type="ORF">I6H46_06285</name>
</gene>
<keyword evidence="3" id="KW-1185">Reference proteome</keyword>
<evidence type="ECO:0008006" key="4">
    <source>
        <dbReference type="Google" id="ProtNLM"/>
    </source>
</evidence>
<dbReference type="RefSeq" id="WP_200225628.1">
    <property type="nucleotide sequence ID" value="NZ_CP067016.1"/>
</dbReference>